<dbReference type="EMBL" id="BARW01018939">
    <property type="protein sequence ID" value="GAI89699.1"/>
    <property type="molecule type" value="Genomic_DNA"/>
</dbReference>
<feature type="compositionally biased region" description="Polar residues" evidence="1">
    <location>
        <begin position="99"/>
        <end position="110"/>
    </location>
</feature>
<accession>X1UBI5</accession>
<protein>
    <submittedName>
        <fullName evidence="2">Uncharacterized protein</fullName>
    </submittedName>
</protein>
<reference evidence="2" key="1">
    <citation type="journal article" date="2014" name="Front. Microbiol.">
        <title>High frequency of phylogenetically diverse reductive dehalogenase-homologous genes in deep subseafloor sedimentary metagenomes.</title>
        <authorList>
            <person name="Kawai M."/>
            <person name="Futagami T."/>
            <person name="Toyoda A."/>
            <person name="Takaki Y."/>
            <person name="Nishi S."/>
            <person name="Hori S."/>
            <person name="Arai W."/>
            <person name="Tsubouchi T."/>
            <person name="Morono Y."/>
            <person name="Uchiyama I."/>
            <person name="Ito T."/>
            <person name="Fujiyama A."/>
            <person name="Inagaki F."/>
            <person name="Takami H."/>
        </authorList>
    </citation>
    <scope>NUCLEOTIDE SEQUENCE</scope>
    <source>
        <strain evidence="2">Expedition CK06-06</strain>
    </source>
</reference>
<proteinExistence type="predicted"/>
<comment type="caution">
    <text evidence="2">The sequence shown here is derived from an EMBL/GenBank/DDBJ whole genome shotgun (WGS) entry which is preliminary data.</text>
</comment>
<evidence type="ECO:0000313" key="2">
    <source>
        <dbReference type="EMBL" id="GAI89699.1"/>
    </source>
</evidence>
<dbReference type="AlphaFoldDB" id="X1UBI5"/>
<gene>
    <name evidence="2" type="ORF">S12H4_32319</name>
</gene>
<sequence>CKWYADDLNLIESMPIRLQVIHIIYVGSLIAGKEQKIISEADFTNHMKYFYSTQKKVFGFRPKKAKRGFVIARQKVAEIRAELADFYTVSHKVTKMSEQKSINSHSTPTRNHPGRSWDPEKNIPFKT</sequence>
<feature type="compositionally biased region" description="Basic and acidic residues" evidence="1">
    <location>
        <begin position="115"/>
        <end position="127"/>
    </location>
</feature>
<feature type="non-terminal residue" evidence="2">
    <location>
        <position position="1"/>
    </location>
</feature>
<organism evidence="2">
    <name type="scientific">marine sediment metagenome</name>
    <dbReference type="NCBI Taxonomy" id="412755"/>
    <lineage>
        <taxon>unclassified sequences</taxon>
        <taxon>metagenomes</taxon>
        <taxon>ecological metagenomes</taxon>
    </lineage>
</organism>
<name>X1UBI5_9ZZZZ</name>
<evidence type="ECO:0000256" key="1">
    <source>
        <dbReference type="SAM" id="MobiDB-lite"/>
    </source>
</evidence>
<feature type="region of interest" description="Disordered" evidence="1">
    <location>
        <begin position="94"/>
        <end position="127"/>
    </location>
</feature>